<dbReference type="SUPFAM" id="SSF50993">
    <property type="entry name" value="Peptidase/esterase 'gauge' domain"/>
    <property type="match status" value="1"/>
</dbReference>
<comment type="caution">
    <text evidence="9">The sequence shown here is derived from an EMBL/GenBank/DDBJ whole genome shotgun (WGS) entry which is preliminary data.</text>
</comment>
<reference evidence="9 10" key="1">
    <citation type="submission" date="2019-04" db="EMBL/GenBank/DDBJ databases">
        <title>Lewinella litorea sp. nov., isolated from a marine sand.</title>
        <authorList>
            <person name="Yoon J.-H."/>
        </authorList>
    </citation>
    <scope>NUCLEOTIDE SEQUENCE [LARGE SCALE GENOMIC DNA]</scope>
    <source>
        <strain evidence="9 10">HSMS-39</strain>
    </source>
</reference>
<comment type="function">
    <text evidence="5">Cleaves peptide bonds on the C-terminal side of prolyl residues within peptides that are up to approximately 30 amino acids long. Has an absolute requirement for an X-Pro bond in the trans configuration immediately preceding the Pro-Y scissible bond.</text>
</comment>
<dbReference type="RefSeq" id="WP_136456361.1">
    <property type="nucleotide sequence ID" value="NZ_SRSF01000001.1"/>
</dbReference>
<dbReference type="PANTHER" id="PTHR11757">
    <property type="entry name" value="PROTEASE FAMILY S9A OLIGOPEPTIDASE"/>
    <property type="match status" value="1"/>
</dbReference>
<sequence length="676" mass="78203">MFPPKPKKVPHELTLHGDTRRDDYYWMNQREDPEVIAHLQAENAYFEARTAHLKEAQEALFQEIKSRIKEDDSSVPYALRGYVYQTRFETGDQYPRYFRRPLNAEQEELMFDVNEMATPFDYYHVGGMAVSDDNRYVSYGEDTISRRIYTIHIKDLLTGQNLPDQIPNTTGGSVWSADGKYLFYSVKDEALRPYKIMRHEIGTAPQDDVVVFEEKDETFRAYVFRSKSRKYIVIGSAQTVSTEYRLLPADDPTGTPRLFQARERNLEYAIEHIDDRFYVLTNYHARNFQLMVTPEDRTGKENWETVIPNRDDVLLEGLDIFRNFLVLSERQNGLTRIRVRPFDGAEHYIYFQDAAYMAYTTSNPEIETDVLRYGYQSMTTPPSTYDYDMRTREQVLLKQQPVLGDFDPANYESERVFSESRDGTRVPLSIVYRKGTPKDGTSPLLLYAYGSYGHSLDPSFSITRLSLLNRGMIFVIAHIRGGEEMGRHWYEDGKLLKKKNTFHDFIDAAEWLVKHRYTATDRLYAMGGSAGGLLMGAVANLRPDLFAGLVSQVPFVDVVTTMLDDSIPLTTGEYDEWGNPNDPEYYHYIKSYSPLDQVTARDYPPMLVTTGLHDSQVQYWEPAKWVAKLRELKTDDNDILFHINMEAGHGGASGRFEQIREVARDYAWVLDRAGLL</sequence>
<keyword evidence="3" id="KW-0378">Hydrolase</keyword>
<dbReference type="OrthoDB" id="9801421at2"/>
<evidence type="ECO:0000256" key="6">
    <source>
        <dbReference type="ARBA" id="ARBA00081187"/>
    </source>
</evidence>
<gene>
    <name evidence="9" type="ORF">E4021_02675</name>
</gene>
<accession>A0A4S4NSU3</accession>
<evidence type="ECO:0000256" key="5">
    <source>
        <dbReference type="ARBA" id="ARBA00060121"/>
    </source>
</evidence>
<dbReference type="Pfam" id="PF00326">
    <property type="entry name" value="Peptidase_S9"/>
    <property type="match status" value="1"/>
</dbReference>
<dbReference type="InterPro" id="IPR029058">
    <property type="entry name" value="AB_hydrolase_fold"/>
</dbReference>
<feature type="domain" description="Peptidase S9 prolyl oligopeptidase catalytic" evidence="7">
    <location>
        <begin position="458"/>
        <end position="671"/>
    </location>
</feature>
<dbReference type="Gene3D" id="3.40.50.1820">
    <property type="entry name" value="alpha/beta hydrolase"/>
    <property type="match status" value="1"/>
</dbReference>
<dbReference type="InterPro" id="IPR002470">
    <property type="entry name" value="Peptidase_S9A"/>
</dbReference>
<keyword evidence="4" id="KW-0720">Serine protease</keyword>
<evidence type="ECO:0000313" key="10">
    <source>
        <dbReference type="Proteomes" id="UP000308528"/>
    </source>
</evidence>
<dbReference type="EMBL" id="SRSF01000001">
    <property type="protein sequence ID" value="THH41518.1"/>
    <property type="molecule type" value="Genomic_DNA"/>
</dbReference>
<dbReference type="InterPro" id="IPR051543">
    <property type="entry name" value="Serine_Peptidase_S9A"/>
</dbReference>
<dbReference type="Pfam" id="PF02897">
    <property type="entry name" value="Peptidase_S9_N"/>
    <property type="match status" value="1"/>
</dbReference>
<keyword evidence="2" id="KW-0645">Protease</keyword>
<evidence type="ECO:0000256" key="1">
    <source>
        <dbReference type="ARBA" id="ARBA00005228"/>
    </source>
</evidence>
<evidence type="ECO:0000259" key="8">
    <source>
        <dbReference type="Pfam" id="PF02897"/>
    </source>
</evidence>
<dbReference type="PANTHER" id="PTHR11757:SF19">
    <property type="entry name" value="PROLYL ENDOPEPTIDASE-LIKE"/>
    <property type="match status" value="1"/>
</dbReference>
<name>A0A4S4NSU3_9BACT</name>
<protein>
    <recommendedName>
        <fullName evidence="6">Proline-specific endopeptidase</fullName>
    </recommendedName>
</protein>
<feature type="domain" description="Peptidase S9A N-terminal" evidence="8">
    <location>
        <begin position="4"/>
        <end position="400"/>
    </location>
</feature>
<comment type="similarity">
    <text evidence="1">Belongs to the peptidase S9A family.</text>
</comment>
<evidence type="ECO:0000259" key="7">
    <source>
        <dbReference type="Pfam" id="PF00326"/>
    </source>
</evidence>
<dbReference type="InterPro" id="IPR002471">
    <property type="entry name" value="Pept_S9_AS"/>
</dbReference>
<dbReference type="GO" id="GO:0006508">
    <property type="term" value="P:proteolysis"/>
    <property type="evidence" value="ECO:0007669"/>
    <property type="project" value="UniProtKB-KW"/>
</dbReference>
<dbReference type="SUPFAM" id="SSF53474">
    <property type="entry name" value="alpha/beta-Hydrolases"/>
    <property type="match status" value="1"/>
</dbReference>
<dbReference type="GO" id="GO:0004252">
    <property type="term" value="F:serine-type endopeptidase activity"/>
    <property type="evidence" value="ECO:0007669"/>
    <property type="project" value="InterPro"/>
</dbReference>
<evidence type="ECO:0000256" key="4">
    <source>
        <dbReference type="ARBA" id="ARBA00022825"/>
    </source>
</evidence>
<dbReference type="FunFam" id="3.40.50.1820:FF:000005">
    <property type="entry name" value="Prolyl endopeptidase"/>
    <property type="match status" value="1"/>
</dbReference>
<evidence type="ECO:0000256" key="3">
    <source>
        <dbReference type="ARBA" id="ARBA00022801"/>
    </source>
</evidence>
<evidence type="ECO:0000313" key="9">
    <source>
        <dbReference type="EMBL" id="THH41518.1"/>
    </source>
</evidence>
<keyword evidence="10" id="KW-1185">Reference proteome</keyword>
<dbReference type="Proteomes" id="UP000308528">
    <property type="component" value="Unassembled WGS sequence"/>
</dbReference>
<dbReference type="AlphaFoldDB" id="A0A4S4NSU3"/>
<dbReference type="InterPro" id="IPR001375">
    <property type="entry name" value="Peptidase_S9_cat"/>
</dbReference>
<dbReference type="PRINTS" id="PR00862">
    <property type="entry name" value="PROLIGOPTASE"/>
</dbReference>
<proteinExistence type="inferred from homology"/>
<organism evidence="9 10">
    <name type="scientific">Neolewinella litorea</name>
    <dbReference type="NCBI Taxonomy" id="2562452"/>
    <lineage>
        <taxon>Bacteria</taxon>
        <taxon>Pseudomonadati</taxon>
        <taxon>Bacteroidota</taxon>
        <taxon>Saprospiria</taxon>
        <taxon>Saprospirales</taxon>
        <taxon>Lewinellaceae</taxon>
        <taxon>Neolewinella</taxon>
    </lineage>
</organism>
<dbReference type="Gene3D" id="2.130.10.120">
    <property type="entry name" value="Prolyl oligopeptidase, N-terminal domain"/>
    <property type="match status" value="1"/>
</dbReference>
<evidence type="ECO:0000256" key="2">
    <source>
        <dbReference type="ARBA" id="ARBA00022670"/>
    </source>
</evidence>
<dbReference type="InterPro" id="IPR023302">
    <property type="entry name" value="Pept_S9A_N"/>
</dbReference>
<dbReference type="PROSITE" id="PS00708">
    <property type="entry name" value="PRO_ENDOPEP_SER"/>
    <property type="match status" value="1"/>
</dbReference>